<feature type="transmembrane region" description="Helical" evidence="6">
    <location>
        <begin position="281"/>
        <end position="302"/>
    </location>
</feature>
<dbReference type="Proteomes" id="UP000008181">
    <property type="component" value="Chromosome 2"/>
</dbReference>
<feature type="transmembrane region" description="Helical" evidence="6">
    <location>
        <begin position="79"/>
        <end position="100"/>
    </location>
</feature>
<dbReference type="PANTHER" id="PTHR31465">
    <property type="entry name" value="PROTEIN RTA1-RELATED"/>
    <property type="match status" value="1"/>
</dbReference>
<gene>
    <name evidence="7" type="ORF">THITE_2114366</name>
</gene>
<evidence type="ECO:0000256" key="2">
    <source>
        <dbReference type="ARBA" id="ARBA00022692"/>
    </source>
</evidence>
<dbReference type="Pfam" id="PF04479">
    <property type="entry name" value="RTA1"/>
    <property type="match status" value="1"/>
</dbReference>
<evidence type="ECO:0000256" key="5">
    <source>
        <dbReference type="SAM" id="MobiDB-lite"/>
    </source>
</evidence>
<dbReference type="GO" id="GO:0005886">
    <property type="term" value="C:plasma membrane"/>
    <property type="evidence" value="ECO:0007669"/>
    <property type="project" value="TreeGrafter"/>
</dbReference>
<protein>
    <recommendedName>
        <fullName evidence="9">RTA1 like protein</fullName>
    </recommendedName>
</protein>
<dbReference type="OrthoDB" id="3358017at2759"/>
<dbReference type="GO" id="GO:0000324">
    <property type="term" value="C:fungal-type vacuole"/>
    <property type="evidence" value="ECO:0007669"/>
    <property type="project" value="TreeGrafter"/>
</dbReference>
<feature type="compositionally biased region" description="Polar residues" evidence="5">
    <location>
        <begin position="330"/>
        <end position="363"/>
    </location>
</feature>
<feature type="transmembrane region" description="Helical" evidence="6">
    <location>
        <begin position="112"/>
        <end position="132"/>
    </location>
</feature>
<dbReference type="EMBL" id="CP003010">
    <property type="protein sequence ID" value="AEO66336.1"/>
    <property type="molecule type" value="Genomic_DNA"/>
</dbReference>
<evidence type="ECO:0000256" key="1">
    <source>
        <dbReference type="ARBA" id="ARBA00004141"/>
    </source>
</evidence>
<dbReference type="PANTHER" id="PTHR31465:SF8">
    <property type="entry name" value="DOMAIN PROTEIN, PUTATIVE (AFU_ORTHOLOGUE AFUA_6G14140)-RELATED"/>
    <property type="match status" value="1"/>
</dbReference>
<feature type="transmembrane region" description="Helical" evidence="6">
    <location>
        <begin position="52"/>
        <end position="72"/>
    </location>
</feature>
<accession>G2QZA0</accession>
<feature type="transmembrane region" description="Helical" evidence="6">
    <location>
        <begin position="241"/>
        <end position="261"/>
    </location>
</feature>
<dbReference type="AlphaFoldDB" id="G2QZA0"/>
<keyword evidence="2 6" id="KW-0812">Transmembrane</keyword>
<keyword evidence="3 6" id="KW-1133">Transmembrane helix</keyword>
<evidence type="ECO:0000256" key="6">
    <source>
        <dbReference type="SAM" id="Phobius"/>
    </source>
</evidence>
<feature type="transmembrane region" description="Helical" evidence="6">
    <location>
        <begin position="153"/>
        <end position="179"/>
    </location>
</feature>
<feature type="transmembrane region" description="Helical" evidence="6">
    <location>
        <begin position="191"/>
        <end position="214"/>
    </location>
</feature>
<feature type="region of interest" description="Disordered" evidence="5">
    <location>
        <begin position="311"/>
        <end position="371"/>
    </location>
</feature>
<dbReference type="eggNOG" id="ENOG502QU4U">
    <property type="taxonomic scope" value="Eukaryota"/>
</dbReference>
<keyword evidence="8" id="KW-1185">Reference proteome</keyword>
<evidence type="ECO:0000256" key="3">
    <source>
        <dbReference type="ARBA" id="ARBA00022989"/>
    </source>
</evidence>
<feature type="compositionally biased region" description="Basic and acidic residues" evidence="5">
    <location>
        <begin position="314"/>
        <end position="327"/>
    </location>
</feature>
<evidence type="ECO:0000256" key="4">
    <source>
        <dbReference type="ARBA" id="ARBA00023136"/>
    </source>
</evidence>
<sequence>MGRLNSLMAPRGADVVHAQNPQLANYYYSCTEVTPTCPVQATTLGYYPNRGINIFFAVGFAVAMVVTLILGVKTKTWSYMAFIAAGTALELAGYLARVPLTDNPWNKDAFETQIVAIILAPTLVCISIYLTLKHVCLSLNPALSRIRPHLYPFIFVPLDVSCLCVQAIGGSLAASAALSNFQLVQSGNRCIIAGIVLQVVVLLFFGSSATDYFFRVKKWIKSDEANPEAVALWHDKKFRMFAYAVVGAYSGILIRCIYRIAEMAGGWGNPIMQDEPSFIVLEGFMVLIPCLLLASFSPGILFPQMSARMSARSKPQDSKGNDVEKPPQPESTRSQPQASGDESGPNQAPDTTEANPVSKSGTIEPNGGGDA</sequence>
<dbReference type="RefSeq" id="XP_003652672.1">
    <property type="nucleotide sequence ID" value="XM_003652624.1"/>
</dbReference>
<evidence type="ECO:0000313" key="7">
    <source>
        <dbReference type="EMBL" id="AEO66336.1"/>
    </source>
</evidence>
<dbReference type="KEGG" id="ttt:THITE_2114366"/>
<organism evidence="7 8">
    <name type="scientific">Thermothielavioides terrestris (strain ATCC 38088 / NRRL 8126)</name>
    <name type="common">Thielavia terrestris</name>
    <dbReference type="NCBI Taxonomy" id="578455"/>
    <lineage>
        <taxon>Eukaryota</taxon>
        <taxon>Fungi</taxon>
        <taxon>Dikarya</taxon>
        <taxon>Ascomycota</taxon>
        <taxon>Pezizomycotina</taxon>
        <taxon>Sordariomycetes</taxon>
        <taxon>Sordariomycetidae</taxon>
        <taxon>Sordariales</taxon>
        <taxon>Chaetomiaceae</taxon>
        <taxon>Thermothielavioides</taxon>
        <taxon>Thermothielavioides terrestris</taxon>
    </lineage>
</organism>
<dbReference type="HOGENOM" id="CLU_033465_6_1_1"/>
<comment type="subcellular location">
    <subcellularLocation>
        <location evidence="1">Membrane</location>
        <topology evidence="1">Multi-pass membrane protein</topology>
    </subcellularLocation>
</comment>
<evidence type="ECO:0008006" key="9">
    <source>
        <dbReference type="Google" id="ProtNLM"/>
    </source>
</evidence>
<dbReference type="GeneID" id="11516979"/>
<evidence type="ECO:0000313" key="8">
    <source>
        <dbReference type="Proteomes" id="UP000008181"/>
    </source>
</evidence>
<name>G2QZA0_THETT</name>
<keyword evidence="4 6" id="KW-0472">Membrane</keyword>
<reference evidence="7 8" key="1">
    <citation type="journal article" date="2011" name="Nat. Biotechnol.">
        <title>Comparative genomic analysis of the thermophilic biomass-degrading fungi Myceliophthora thermophila and Thielavia terrestris.</title>
        <authorList>
            <person name="Berka R.M."/>
            <person name="Grigoriev I.V."/>
            <person name="Otillar R."/>
            <person name="Salamov A."/>
            <person name="Grimwood J."/>
            <person name="Reid I."/>
            <person name="Ishmael N."/>
            <person name="John T."/>
            <person name="Darmond C."/>
            <person name="Moisan M.-C."/>
            <person name="Henrissat B."/>
            <person name="Coutinho P.M."/>
            <person name="Lombard V."/>
            <person name="Natvig D.O."/>
            <person name="Lindquist E."/>
            <person name="Schmutz J."/>
            <person name="Lucas S."/>
            <person name="Harris P."/>
            <person name="Powlowski J."/>
            <person name="Bellemare A."/>
            <person name="Taylor D."/>
            <person name="Butler G."/>
            <person name="de Vries R.P."/>
            <person name="Allijn I.E."/>
            <person name="van den Brink J."/>
            <person name="Ushinsky S."/>
            <person name="Storms R."/>
            <person name="Powell A.J."/>
            <person name="Paulsen I.T."/>
            <person name="Elbourne L.D.H."/>
            <person name="Baker S.E."/>
            <person name="Magnuson J."/>
            <person name="LaBoissiere S."/>
            <person name="Clutterbuck A.J."/>
            <person name="Martinez D."/>
            <person name="Wogulis M."/>
            <person name="de Leon A.L."/>
            <person name="Rey M.W."/>
            <person name="Tsang A."/>
        </authorList>
    </citation>
    <scope>NUCLEOTIDE SEQUENCE [LARGE SCALE GENOMIC DNA]</scope>
    <source>
        <strain evidence="8">ATCC 38088 / NRRL 8126</strain>
    </source>
</reference>
<dbReference type="InterPro" id="IPR007568">
    <property type="entry name" value="RTA1"/>
</dbReference>
<proteinExistence type="predicted"/>